<keyword evidence="4" id="KW-1185">Reference proteome</keyword>
<proteinExistence type="predicted"/>
<name>A0A1G4ASR2_9PEZI</name>
<keyword evidence="1" id="KW-0175">Coiled coil</keyword>
<feature type="region of interest" description="Disordered" evidence="2">
    <location>
        <begin position="446"/>
        <end position="519"/>
    </location>
</feature>
<feature type="region of interest" description="Disordered" evidence="2">
    <location>
        <begin position="406"/>
        <end position="426"/>
    </location>
</feature>
<evidence type="ECO:0000256" key="2">
    <source>
        <dbReference type="SAM" id="MobiDB-lite"/>
    </source>
</evidence>
<sequence length="519" mass="55149">MSSPYTIPYKAGSAAVFVPGAASHPASPKEHAAVNMQGGRQPAVAGKPDAADTSCSKGEPVTVAGGPKDAIPAKFASAVAAAAGGGIAIVTPGGLQGVGGSAPAGATSGSGQSDQGKKSEAIGLNIDVNRTPFGSDGCDEDYKDGMPLSPTTTTKSAQRHATRALPVFEKQLQASRAEIKRLRSALSDATLVLEDQEIEKLRAAIIGYQKSCKQLETQCENLYQQTHDLQSQAQRLHQERDGVQFKNRRLQDEIHSLRRKNTDAMTGIQILTDMTVAMYNMILDNCPEILSSLPERVQKTVEFVHEEWKDEQYQQCFFPNQLAPAVPPYNLVPYHTPVPIHGSIDFIPFQSANDAQNANSSQHGTAAQNGIATQNDISTHDGTSTHDGNTDTSAFMPFGHDQQFMQEQRPRCIPNHSPSNENANIYLPGHPGVFRLVLYSPGEQTYEARNPNVESPQTPSNGGPSNYGPFNAGPYNAGPANGGPSNAGPSDAGPSNDGTADAGTPNTAHDPQTPPSRQH</sequence>
<dbReference type="RefSeq" id="XP_022469311.1">
    <property type="nucleotide sequence ID" value="XM_022624164.1"/>
</dbReference>
<evidence type="ECO:0000313" key="4">
    <source>
        <dbReference type="Proteomes" id="UP000176998"/>
    </source>
</evidence>
<feature type="compositionally biased region" description="Polar residues" evidence="2">
    <location>
        <begin position="504"/>
        <end position="519"/>
    </location>
</feature>
<feature type="region of interest" description="Disordered" evidence="2">
    <location>
        <begin position="22"/>
        <end position="60"/>
    </location>
</feature>
<gene>
    <name evidence="3" type="ORF">CORC01_12544</name>
</gene>
<comment type="caution">
    <text evidence="3">The sequence shown here is derived from an EMBL/GenBank/DDBJ whole genome shotgun (WGS) entry which is preliminary data.</text>
</comment>
<evidence type="ECO:0000256" key="1">
    <source>
        <dbReference type="SAM" id="Coils"/>
    </source>
</evidence>
<dbReference type="OrthoDB" id="4844977at2759"/>
<feature type="coiled-coil region" evidence="1">
    <location>
        <begin position="179"/>
        <end position="253"/>
    </location>
</feature>
<protein>
    <submittedName>
        <fullName evidence="3">Uncharacterized protein</fullName>
    </submittedName>
</protein>
<dbReference type="AlphaFoldDB" id="A0A1G4ASR2"/>
<dbReference type="GeneID" id="34565674"/>
<dbReference type="EMBL" id="MJBS01000157">
    <property type="protein sequence ID" value="OHE92141.1"/>
    <property type="molecule type" value="Genomic_DNA"/>
</dbReference>
<evidence type="ECO:0000313" key="3">
    <source>
        <dbReference type="EMBL" id="OHE92141.1"/>
    </source>
</evidence>
<feature type="compositionally biased region" description="Polar residues" evidence="2">
    <location>
        <begin position="452"/>
        <end position="464"/>
    </location>
</feature>
<feature type="compositionally biased region" description="Low complexity" evidence="2">
    <location>
        <begin position="468"/>
        <end position="489"/>
    </location>
</feature>
<dbReference type="Proteomes" id="UP000176998">
    <property type="component" value="Unassembled WGS sequence"/>
</dbReference>
<accession>A0A1G4ASR2</accession>
<organism evidence="3 4">
    <name type="scientific">Colletotrichum orchidophilum</name>
    <dbReference type="NCBI Taxonomy" id="1209926"/>
    <lineage>
        <taxon>Eukaryota</taxon>
        <taxon>Fungi</taxon>
        <taxon>Dikarya</taxon>
        <taxon>Ascomycota</taxon>
        <taxon>Pezizomycotina</taxon>
        <taxon>Sordariomycetes</taxon>
        <taxon>Hypocreomycetidae</taxon>
        <taxon>Glomerellales</taxon>
        <taxon>Glomerellaceae</taxon>
        <taxon>Colletotrichum</taxon>
    </lineage>
</organism>
<reference evidence="3 4" key="1">
    <citation type="submission" date="2016-09" db="EMBL/GenBank/DDBJ databases">
        <authorList>
            <person name="Capua I."/>
            <person name="De Benedictis P."/>
            <person name="Joannis T."/>
            <person name="Lombin L.H."/>
            <person name="Cattoli G."/>
        </authorList>
    </citation>
    <scope>NUCLEOTIDE SEQUENCE [LARGE SCALE GENOMIC DNA]</scope>
    <source>
        <strain evidence="3 4">IMI 309357</strain>
    </source>
</reference>